<evidence type="ECO:0000256" key="5">
    <source>
        <dbReference type="ARBA" id="ARBA00022989"/>
    </source>
</evidence>
<evidence type="ECO:0000256" key="2">
    <source>
        <dbReference type="ARBA" id="ARBA00022448"/>
    </source>
</evidence>
<dbReference type="RefSeq" id="WP_245375996.1">
    <property type="nucleotide sequence ID" value="NZ_JAGGLB010000030.1"/>
</dbReference>
<name>A0ABS4J579_9BACL</name>
<evidence type="ECO:0000256" key="3">
    <source>
        <dbReference type="ARBA" id="ARBA00022692"/>
    </source>
</evidence>
<evidence type="ECO:0000256" key="8">
    <source>
        <dbReference type="SAM" id="MobiDB-lite"/>
    </source>
</evidence>
<comment type="caution">
    <text evidence="10">The sequence shown here is derived from an EMBL/GenBank/DDBJ whole genome shotgun (WGS) entry which is preliminary data.</text>
</comment>
<feature type="region of interest" description="Disordered" evidence="8">
    <location>
        <begin position="90"/>
        <end position="129"/>
    </location>
</feature>
<evidence type="ECO:0000313" key="10">
    <source>
        <dbReference type="EMBL" id="MBP1994988.1"/>
    </source>
</evidence>
<accession>A0ABS4J579</accession>
<evidence type="ECO:0000256" key="7">
    <source>
        <dbReference type="ARBA" id="ARBA00023136"/>
    </source>
</evidence>
<organism evidence="10 11">
    <name type="scientific">Paenibacillus eucommiae</name>
    <dbReference type="NCBI Taxonomy" id="1355755"/>
    <lineage>
        <taxon>Bacteria</taxon>
        <taxon>Bacillati</taxon>
        <taxon>Bacillota</taxon>
        <taxon>Bacilli</taxon>
        <taxon>Bacillales</taxon>
        <taxon>Paenibacillaceae</taxon>
        <taxon>Paenibacillus</taxon>
    </lineage>
</organism>
<keyword evidence="5 9" id="KW-1133">Transmembrane helix</keyword>
<feature type="compositionally biased region" description="Polar residues" evidence="8">
    <location>
        <begin position="107"/>
        <end position="119"/>
    </location>
</feature>
<dbReference type="InterPro" id="IPR003369">
    <property type="entry name" value="TatA/B/E"/>
</dbReference>
<keyword evidence="11" id="KW-1185">Reference proteome</keyword>
<protein>
    <submittedName>
        <fullName evidence="10">Tat protein translocase TatB subunit</fullName>
    </submittedName>
</protein>
<keyword evidence="2" id="KW-0813">Transport</keyword>
<evidence type="ECO:0000256" key="6">
    <source>
        <dbReference type="ARBA" id="ARBA00023010"/>
    </source>
</evidence>
<dbReference type="NCBIfam" id="NF011430">
    <property type="entry name" value="PRK14861.1"/>
    <property type="match status" value="1"/>
</dbReference>
<reference evidence="10 11" key="1">
    <citation type="submission" date="2021-03" db="EMBL/GenBank/DDBJ databases">
        <title>Genomic Encyclopedia of Type Strains, Phase IV (KMG-IV): sequencing the most valuable type-strain genomes for metagenomic binning, comparative biology and taxonomic classification.</title>
        <authorList>
            <person name="Goeker M."/>
        </authorList>
    </citation>
    <scope>NUCLEOTIDE SEQUENCE [LARGE SCALE GENOMIC DNA]</scope>
    <source>
        <strain evidence="10 11">DSM 26048</strain>
    </source>
</reference>
<gene>
    <name evidence="10" type="ORF">J2Z66_006630</name>
</gene>
<feature type="compositionally biased region" description="Basic and acidic residues" evidence="8">
    <location>
        <begin position="90"/>
        <end position="101"/>
    </location>
</feature>
<comment type="subcellular location">
    <subcellularLocation>
        <location evidence="1">Membrane</location>
        <topology evidence="1">Single-pass membrane protein</topology>
    </subcellularLocation>
</comment>
<dbReference type="EMBL" id="JAGGLB010000030">
    <property type="protein sequence ID" value="MBP1994988.1"/>
    <property type="molecule type" value="Genomic_DNA"/>
</dbReference>
<keyword evidence="4" id="KW-0653">Protein transport</keyword>
<evidence type="ECO:0000313" key="11">
    <source>
        <dbReference type="Proteomes" id="UP001519287"/>
    </source>
</evidence>
<sequence>MMLQNVGFSEIVLLVIIALVLFGPQKLPEIARTVGKTLAELKKGAREIVENVKMEPPQEMIKQAMQSNPPAPQKKEVTVELVKEDLIKEDSIKEDSAKEEQLLPDSSVPQEAVTTQVQPQRERERRLPD</sequence>
<dbReference type="Gene3D" id="1.20.5.3310">
    <property type="match status" value="1"/>
</dbReference>
<evidence type="ECO:0000256" key="9">
    <source>
        <dbReference type="SAM" id="Phobius"/>
    </source>
</evidence>
<evidence type="ECO:0000256" key="4">
    <source>
        <dbReference type="ARBA" id="ARBA00022927"/>
    </source>
</evidence>
<proteinExistence type="predicted"/>
<feature type="transmembrane region" description="Helical" evidence="9">
    <location>
        <begin position="6"/>
        <end position="23"/>
    </location>
</feature>
<feature type="compositionally biased region" description="Basic and acidic residues" evidence="8">
    <location>
        <begin position="120"/>
        <end position="129"/>
    </location>
</feature>
<keyword evidence="7 9" id="KW-0472">Membrane</keyword>
<keyword evidence="6" id="KW-0811">Translocation</keyword>
<dbReference type="PANTHER" id="PTHR33162:SF1">
    <property type="entry name" value="SEC-INDEPENDENT PROTEIN TRANSLOCASE PROTEIN TATA, CHLOROPLASTIC"/>
    <property type="match status" value="1"/>
</dbReference>
<dbReference type="Proteomes" id="UP001519287">
    <property type="component" value="Unassembled WGS sequence"/>
</dbReference>
<dbReference type="PANTHER" id="PTHR33162">
    <property type="entry name" value="SEC-INDEPENDENT PROTEIN TRANSLOCASE PROTEIN TATA, CHLOROPLASTIC"/>
    <property type="match status" value="1"/>
</dbReference>
<dbReference type="Pfam" id="PF02416">
    <property type="entry name" value="TatA_B_E"/>
    <property type="match status" value="1"/>
</dbReference>
<evidence type="ECO:0000256" key="1">
    <source>
        <dbReference type="ARBA" id="ARBA00004167"/>
    </source>
</evidence>
<keyword evidence="3 9" id="KW-0812">Transmembrane</keyword>
<dbReference type="PRINTS" id="PR01506">
    <property type="entry name" value="TATBPROTEIN"/>
</dbReference>